<dbReference type="AlphaFoldDB" id="A0A7W8CRB7"/>
<dbReference type="OrthoDB" id="452315at2"/>
<protein>
    <submittedName>
        <fullName evidence="2">RimJ/RimL family protein N-acetyltransferase</fullName>
    </submittedName>
</protein>
<keyword evidence="2" id="KW-0808">Transferase</keyword>
<dbReference type="Proteomes" id="UP000525923">
    <property type="component" value="Unassembled WGS sequence"/>
</dbReference>
<name>A0A7W8CRB7_9BACL</name>
<feature type="domain" description="N-acetyltransferase" evidence="1">
    <location>
        <begin position="29"/>
        <end position="171"/>
    </location>
</feature>
<organism evidence="2 3">
    <name type="scientific">Planococcus koreensis</name>
    <dbReference type="NCBI Taxonomy" id="112331"/>
    <lineage>
        <taxon>Bacteria</taxon>
        <taxon>Bacillati</taxon>
        <taxon>Bacillota</taxon>
        <taxon>Bacilli</taxon>
        <taxon>Bacillales</taxon>
        <taxon>Caryophanaceae</taxon>
        <taxon>Planococcus</taxon>
    </lineage>
</organism>
<proteinExistence type="predicted"/>
<reference evidence="2 3" key="1">
    <citation type="submission" date="2020-08" db="EMBL/GenBank/DDBJ databases">
        <title>Genomic Encyclopedia of Type Strains, Phase IV (KMG-IV): sequencing the most valuable type-strain genomes for metagenomic binning, comparative biology and taxonomic classification.</title>
        <authorList>
            <person name="Goeker M."/>
        </authorList>
    </citation>
    <scope>NUCLEOTIDE SEQUENCE [LARGE SCALE GENOMIC DNA]</scope>
    <source>
        <strain evidence="2 3">DSM 15895</strain>
    </source>
</reference>
<dbReference type="GO" id="GO:0016747">
    <property type="term" value="F:acyltransferase activity, transferring groups other than amino-acyl groups"/>
    <property type="evidence" value="ECO:0007669"/>
    <property type="project" value="InterPro"/>
</dbReference>
<dbReference type="EMBL" id="JACHHE010000004">
    <property type="protein sequence ID" value="MBB5180240.1"/>
    <property type="molecule type" value="Genomic_DNA"/>
</dbReference>
<dbReference type="RefSeq" id="WP_135501890.1">
    <property type="nucleotide sequence ID" value="NZ_JACHHE010000004.1"/>
</dbReference>
<dbReference type="Pfam" id="PF13302">
    <property type="entry name" value="Acetyltransf_3"/>
    <property type="match status" value="1"/>
</dbReference>
<keyword evidence="3" id="KW-1185">Reference proteome</keyword>
<dbReference type="PANTHER" id="PTHR43792">
    <property type="entry name" value="GNAT FAMILY, PUTATIVE (AFU_ORTHOLOGUE AFUA_3G00765)-RELATED-RELATED"/>
    <property type="match status" value="1"/>
</dbReference>
<dbReference type="Gene3D" id="3.40.630.30">
    <property type="match status" value="1"/>
</dbReference>
<comment type="caution">
    <text evidence="2">The sequence shown here is derived from an EMBL/GenBank/DDBJ whole genome shotgun (WGS) entry which is preliminary data.</text>
</comment>
<accession>A0A7W8CRB7</accession>
<dbReference type="PANTHER" id="PTHR43792:SF13">
    <property type="entry name" value="ACETYLTRANSFERASE"/>
    <property type="match status" value="1"/>
</dbReference>
<dbReference type="SUPFAM" id="SSF55729">
    <property type="entry name" value="Acyl-CoA N-acyltransferases (Nat)"/>
    <property type="match status" value="1"/>
</dbReference>
<dbReference type="PROSITE" id="PS51186">
    <property type="entry name" value="GNAT"/>
    <property type="match status" value="1"/>
</dbReference>
<dbReference type="InterPro" id="IPR016181">
    <property type="entry name" value="Acyl_CoA_acyltransferase"/>
</dbReference>
<sequence length="173" mass="19641">MPQATTPRLQIITFELDMIKALLEGPEELEKRIPYRVPADYPMDVYKQFFPYKIERFTGQPEENRWEGLIVHKESRTIIGDIGFKGSPNERGEINLGYSILPRYQGAGYATEAAVGMVDWGLAQPGVQKITATCSLDNHASIRVLQKAGLVQVREDDKKIYWSSPEELNDPNE</sequence>
<evidence type="ECO:0000259" key="1">
    <source>
        <dbReference type="PROSITE" id="PS51186"/>
    </source>
</evidence>
<gene>
    <name evidence="2" type="ORF">HNQ44_001668</name>
</gene>
<evidence type="ECO:0000313" key="2">
    <source>
        <dbReference type="EMBL" id="MBB5180240.1"/>
    </source>
</evidence>
<evidence type="ECO:0000313" key="3">
    <source>
        <dbReference type="Proteomes" id="UP000525923"/>
    </source>
</evidence>
<dbReference type="InterPro" id="IPR000182">
    <property type="entry name" value="GNAT_dom"/>
</dbReference>
<dbReference type="InterPro" id="IPR051531">
    <property type="entry name" value="N-acetyltransferase"/>
</dbReference>